<evidence type="ECO:0000256" key="4">
    <source>
        <dbReference type="ARBA" id="ARBA00026118"/>
    </source>
</evidence>
<dbReference type="Pfam" id="PF00106">
    <property type="entry name" value="adh_short"/>
    <property type="match status" value="1"/>
</dbReference>
<dbReference type="PANTHER" id="PTHR43963">
    <property type="entry name" value="CARBONYL REDUCTASE 1-RELATED"/>
    <property type="match status" value="1"/>
</dbReference>
<dbReference type="InterPro" id="IPR036291">
    <property type="entry name" value="NAD(P)-bd_dom_sf"/>
</dbReference>
<dbReference type="CDD" id="cd05324">
    <property type="entry name" value="carb_red_PTCR-like_SDR_c"/>
    <property type="match status" value="1"/>
</dbReference>
<dbReference type="PANTHER" id="PTHR43963:SF6">
    <property type="entry name" value="CHAIN DEHYDROGENASE FAMILY PROTEIN, PUTATIVE (AFU_ORTHOLOGUE AFUA_3G15350)-RELATED"/>
    <property type="match status" value="1"/>
</dbReference>
<feature type="region of interest" description="Disordered" evidence="6">
    <location>
        <begin position="287"/>
        <end position="308"/>
    </location>
</feature>
<dbReference type="Proteomes" id="UP001152795">
    <property type="component" value="Unassembled WGS sequence"/>
</dbReference>
<dbReference type="InterPro" id="IPR002347">
    <property type="entry name" value="SDR_fam"/>
</dbReference>
<feature type="compositionally biased region" description="Basic and acidic residues" evidence="6">
    <location>
        <begin position="294"/>
        <end position="308"/>
    </location>
</feature>
<evidence type="ECO:0000256" key="5">
    <source>
        <dbReference type="RuleBase" id="RU000363"/>
    </source>
</evidence>
<keyword evidence="8" id="KW-1185">Reference proteome</keyword>
<dbReference type="PRINTS" id="PR00081">
    <property type="entry name" value="GDHRDH"/>
</dbReference>
<dbReference type="InterPro" id="IPR045313">
    <property type="entry name" value="CBR1-like"/>
</dbReference>
<keyword evidence="3" id="KW-0560">Oxidoreductase</keyword>
<name>A0A7D9LQM0_PARCT</name>
<comment type="similarity">
    <text evidence="1 5">Belongs to the short-chain dehydrogenases/reductases (SDR) family.</text>
</comment>
<keyword evidence="2" id="KW-0521">NADP</keyword>
<evidence type="ECO:0000256" key="3">
    <source>
        <dbReference type="ARBA" id="ARBA00023002"/>
    </source>
</evidence>
<dbReference type="Gene3D" id="3.40.50.720">
    <property type="entry name" value="NAD(P)-binding Rossmann-like Domain"/>
    <property type="match status" value="1"/>
</dbReference>
<accession>A0A7D9LQM0</accession>
<dbReference type="GO" id="GO:0004090">
    <property type="term" value="F:carbonyl reductase (NADPH) activity"/>
    <property type="evidence" value="ECO:0007669"/>
    <property type="project" value="UniProtKB-EC"/>
</dbReference>
<reference evidence="7" key="1">
    <citation type="submission" date="2020-04" db="EMBL/GenBank/DDBJ databases">
        <authorList>
            <person name="Alioto T."/>
            <person name="Alioto T."/>
            <person name="Gomez Garrido J."/>
        </authorList>
    </citation>
    <scope>NUCLEOTIDE SEQUENCE</scope>
    <source>
        <strain evidence="7">A484AB</strain>
    </source>
</reference>
<dbReference type="SUPFAM" id="SSF51735">
    <property type="entry name" value="NAD(P)-binding Rossmann-fold domains"/>
    <property type="match status" value="1"/>
</dbReference>
<protein>
    <recommendedName>
        <fullName evidence="4">carbonyl reductase (NADPH)</fullName>
        <ecNumber evidence="4">1.1.1.184</ecNumber>
    </recommendedName>
</protein>
<evidence type="ECO:0000313" key="8">
    <source>
        <dbReference type="Proteomes" id="UP001152795"/>
    </source>
</evidence>
<dbReference type="OrthoDB" id="7289984at2759"/>
<sequence>MPVKLFSGKVCENSSVCWPKFNVKSSKISIKMSVRRVAVVTGGNKGIGYEIVKALCSKFDGIVYLTARDEQRGLDACKKLVEEGCQNPPKFHQLDIESKESIERLRDYIKAKYNGLDVLVNNAGFAYKKKSTAPFNEVAENTMRINFTGTLNVCRSLFPLLNPHARVVHVASMAGTLSIIRSESLRNELTRPNLTESELVALVQEFVEGAKTGDHESKGWPMKGYAVTKLAINILTTIQARDRPYDKDTDVLINSCCPGWCRTDMAGQSASKSAAEGAETPVFLALIPPGQEQPHGKNYSELKERSWK</sequence>
<dbReference type="EC" id="1.1.1.184" evidence="4"/>
<gene>
    <name evidence="7" type="ORF">PACLA_8A061324</name>
</gene>
<evidence type="ECO:0000313" key="7">
    <source>
        <dbReference type="EMBL" id="CAB4034710.1"/>
    </source>
</evidence>
<evidence type="ECO:0000256" key="1">
    <source>
        <dbReference type="ARBA" id="ARBA00006484"/>
    </source>
</evidence>
<dbReference type="PRINTS" id="PR00080">
    <property type="entry name" value="SDRFAMILY"/>
</dbReference>
<dbReference type="AlphaFoldDB" id="A0A7D9LQM0"/>
<dbReference type="EMBL" id="CACRXK020020351">
    <property type="protein sequence ID" value="CAB4034710.1"/>
    <property type="molecule type" value="Genomic_DNA"/>
</dbReference>
<proteinExistence type="inferred from homology"/>
<evidence type="ECO:0000256" key="6">
    <source>
        <dbReference type="SAM" id="MobiDB-lite"/>
    </source>
</evidence>
<organism evidence="7 8">
    <name type="scientific">Paramuricea clavata</name>
    <name type="common">Red gorgonian</name>
    <name type="synonym">Violescent sea-whip</name>
    <dbReference type="NCBI Taxonomy" id="317549"/>
    <lineage>
        <taxon>Eukaryota</taxon>
        <taxon>Metazoa</taxon>
        <taxon>Cnidaria</taxon>
        <taxon>Anthozoa</taxon>
        <taxon>Octocorallia</taxon>
        <taxon>Malacalcyonacea</taxon>
        <taxon>Plexauridae</taxon>
        <taxon>Paramuricea</taxon>
    </lineage>
</organism>
<evidence type="ECO:0000256" key="2">
    <source>
        <dbReference type="ARBA" id="ARBA00022857"/>
    </source>
</evidence>
<comment type="caution">
    <text evidence="7">The sequence shown here is derived from an EMBL/GenBank/DDBJ whole genome shotgun (WGS) entry which is preliminary data.</text>
</comment>